<name>A0A1L3GFM1_SYNAC</name>
<feature type="transmembrane region" description="Helical" evidence="8">
    <location>
        <begin position="146"/>
        <end position="166"/>
    </location>
</feature>
<evidence type="ECO:0000256" key="1">
    <source>
        <dbReference type="ARBA" id="ARBA00004651"/>
    </source>
</evidence>
<dbReference type="PRINTS" id="PR01437">
    <property type="entry name" value="NUOXDRDTASE4"/>
</dbReference>
<keyword evidence="5" id="KW-0560">Oxidoreductase</keyword>
<feature type="transmembrane region" description="Helical" evidence="8">
    <location>
        <begin position="568"/>
        <end position="593"/>
    </location>
</feature>
<feature type="transmembrane region" description="Helical" evidence="8">
    <location>
        <begin position="298"/>
        <end position="317"/>
    </location>
</feature>
<dbReference type="NCBIfam" id="NF009310">
    <property type="entry name" value="PRK12668.1"/>
    <property type="match status" value="1"/>
</dbReference>
<dbReference type="InterPro" id="IPR003918">
    <property type="entry name" value="NADH_UbQ_OxRdtase"/>
</dbReference>
<dbReference type="GO" id="GO:0005886">
    <property type="term" value="C:plasma membrane"/>
    <property type="evidence" value="ECO:0007669"/>
    <property type="project" value="UniProtKB-SubCell"/>
</dbReference>
<dbReference type="InterPro" id="IPR052175">
    <property type="entry name" value="ComplexI-like_HydComp"/>
</dbReference>
<sequence>MIASIVLPPALILVAGALLTTLFQGRALRIAALAAPLAGLLLLWAAPEGNFGQVSFFGLNLLTTRIDALSRIFGYVFYLACLLGVLFSFHHKERSHYAVGLLYAGAAQGVTFAGDLITLFVFWETLTLAATFLIAARRTRRSREAAVRYMLVHVAGGLCLLSGILLHRSAGGDLALGPLQLDAPGAVLIFLGFGLNCAWPLLHAWLVDAYPESTVAGAVFLSVFTTKSAVYVLARCFAGIEELVWIGALMAAFPVLYALIENDLRRVLCYSLISQVGYMVVAIGIGSDMAINGAVCHAFAHILYKSLLFMVLGAVVFRTGTSNASQLGGLYRSMPGTVICCLVGSASISAFPLFSGFVTKSIIMDAVTHSHRPLVWLVLTAASVGTFFYAGVKIPYRIFFGAEAKVQIREAPPHMLLAMAATAFLCVLLGLRPQLLFGIMPYPAVYELYTPAHVLSKLQLLCFAGLGFWLLCRWRIYPFEKAATNLDVDWFYRRGGLMLYRGVDRLFNGLNAHCERFFITRMTALSARFFEEPGGNVQIGCLRILNRLMGFQDLSPGTKQRIRQRSRLGTYPVGVGVLLAVIFLAATSLLYFIA</sequence>
<dbReference type="EMBL" id="CP015518">
    <property type="protein sequence ID" value="APG24762.1"/>
    <property type="molecule type" value="Genomic_DNA"/>
</dbReference>
<dbReference type="STRING" id="29542.A6070_00695"/>
<evidence type="ECO:0000313" key="10">
    <source>
        <dbReference type="EMBL" id="APG24762.1"/>
    </source>
</evidence>
<dbReference type="OrthoDB" id="9805769at2"/>
<feature type="transmembrane region" description="Helical" evidence="8">
    <location>
        <begin position="374"/>
        <end position="392"/>
    </location>
</feature>
<dbReference type="GO" id="GO:0042773">
    <property type="term" value="P:ATP synthesis coupled electron transport"/>
    <property type="evidence" value="ECO:0007669"/>
    <property type="project" value="InterPro"/>
</dbReference>
<evidence type="ECO:0000259" key="9">
    <source>
        <dbReference type="Pfam" id="PF00361"/>
    </source>
</evidence>
<feature type="transmembrane region" description="Helical" evidence="8">
    <location>
        <begin position="214"/>
        <end position="231"/>
    </location>
</feature>
<feature type="domain" description="NADH:quinone oxidoreductase/Mrp antiporter transmembrane" evidence="9">
    <location>
        <begin position="113"/>
        <end position="381"/>
    </location>
</feature>
<evidence type="ECO:0000256" key="7">
    <source>
        <dbReference type="RuleBase" id="RU000320"/>
    </source>
</evidence>
<feature type="transmembrane region" description="Helical" evidence="8">
    <location>
        <begin position="243"/>
        <end position="260"/>
    </location>
</feature>
<gene>
    <name evidence="10" type="ORF">A7E75_06760</name>
</gene>
<feature type="transmembrane region" description="Helical" evidence="8">
    <location>
        <begin position="186"/>
        <end position="207"/>
    </location>
</feature>
<dbReference type="GO" id="GO:0016491">
    <property type="term" value="F:oxidoreductase activity"/>
    <property type="evidence" value="ECO:0007669"/>
    <property type="project" value="UniProtKB-KW"/>
</dbReference>
<comment type="subcellular location">
    <subcellularLocation>
        <location evidence="1">Cell membrane</location>
        <topology evidence="1">Multi-pass membrane protein</topology>
    </subcellularLocation>
    <subcellularLocation>
        <location evidence="7">Membrane</location>
        <topology evidence="7">Multi-pass membrane protein</topology>
    </subcellularLocation>
</comment>
<evidence type="ECO:0000256" key="4">
    <source>
        <dbReference type="ARBA" id="ARBA00022989"/>
    </source>
</evidence>
<evidence type="ECO:0000313" key="11">
    <source>
        <dbReference type="Proteomes" id="UP000182264"/>
    </source>
</evidence>
<dbReference type="RefSeq" id="WP_072286607.1">
    <property type="nucleotide sequence ID" value="NZ_CP015455.1"/>
</dbReference>
<dbReference type="InterPro" id="IPR001750">
    <property type="entry name" value="ND/Mrp_TM"/>
</dbReference>
<proteinExistence type="predicted"/>
<evidence type="ECO:0000256" key="5">
    <source>
        <dbReference type="ARBA" id="ARBA00023002"/>
    </source>
</evidence>
<evidence type="ECO:0000256" key="8">
    <source>
        <dbReference type="SAM" id="Phobius"/>
    </source>
</evidence>
<feature type="transmembrane region" description="Helical" evidence="8">
    <location>
        <begin position="329"/>
        <end position="354"/>
    </location>
</feature>
<feature type="transmembrane region" description="Helical" evidence="8">
    <location>
        <begin position="27"/>
        <end position="47"/>
    </location>
</feature>
<accession>A0A1L3GFM1</accession>
<dbReference type="Proteomes" id="UP000182264">
    <property type="component" value="Chromosome"/>
</dbReference>
<evidence type="ECO:0000256" key="2">
    <source>
        <dbReference type="ARBA" id="ARBA00022475"/>
    </source>
</evidence>
<feature type="transmembrane region" description="Helical" evidence="8">
    <location>
        <begin position="451"/>
        <end position="471"/>
    </location>
</feature>
<keyword evidence="3 7" id="KW-0812">Transmembrane</keyword>
<dbReference type="AlphaFoldDB" id="A0A1L3GFM1"/>
<evidence type="ECO:0000256" key="3">
    <source>
        <dbReference type="ARBA" id="ARBA00022692"/>
    </source>
</evidence>
<dbReference type="KEGG" id="pace:A6070_00695"/>
<feature type="transmembrane region" description="Helical" evidence="8">
    <location>
        <begin position="267"/>
        <end position="286"/>
    </location>
</feature>
<feature type="transmembrane region" description="Helical" evidence="8">
    <location>
        <begin position="413"/>
        <end position="431"/>
    </location>
</feature>
<feature type="transmembrane region" description="Helical" evidence="8">
    <location>
        <begin position="68"/>
        <end position="89"/>
    </location>
</feature>
<keyword evidence="11" id="KW-1185">Reference proteome</keyword>
<keyword evidence="6 8" id="KW-0472">Membrane</keyword>
<dbReference type="Pfam" id="PF00361">
    <property type="entry name" value="Proton_antipo_M"/>
    <property type="match status" value="1"/>
</dbReference>
<organism evidence="10 11">
    <name type="scientific">Syntrophotalea acetylenica</name>
    <name type="common">Pelobacter acetylenicus</name>
    <dbReference type="NCBI Taxonomy" id="29542"/>
    <lineage>
        <taxon>Bacteria</taxon>
        <taxon>Pseudomonadati</taxon>
        <taxon>Thermodesulfobacteriota</taxon>
        <taxon>Desulfuromonadia</taxon>
        <taxon>Desulfuromonadales</taxon>
        <taxon>Syntrophotaleaceae</taxon>
        <taxon>Syntrophotalea</taxon>
    </lineage>
</organism>
<protein>
    <recommendedName>
        <fullName evidence="9">NADH:quinone oxidoreductase/Mrp antiporter transmembrane domain-containing protein</fullName>
    </recommendedName>
</protein>
<dbReference type="GO" id="GO:0008137">
    <property type="term" value="F:NADH dehydrogenase (ubiquinone) activity"/>
    <property type="evidence" value="ECO:0007669"/>
    <property type="project" value="InterPro"/>
</dbReference>
<dbReference type="PANTHER" id="PTHR42682">
    <property type="entry name" value="HYDROGENASE-4 COMPONENT F"/>
    <property type="match status" value="1"/>
</dbReference>
<keyword evidence="4 8" id="KW-1133">Transmembrane helix</keyword>
<dbReference type="PANTHER" id="PTHR42682:SF4">
    <property type="entry name" value="NADH-UBIQUINONE_PLASTOQUINONE"/>
    <property type="match status" value="1"/>
</dbReference>
<keyword evidence="2" id="KW-1003">Cell membrane</keyword>
<feature type="transmembrane region" description="Helical" evidence="8">
    <location>
        <begin position="109"/>
        <end position="134"/>
    </location>
</feature>
<evidence type="ECO:0000256" key="6">
    <source>
        <dbReference type="ARBA" id="ARBA00023136"/>
    </source>
</evidence>
<reference evidence="10 11" key="1">
    <citation type="journal article" date="2017" name="Genome Announc.">
        <title>Complete Genome Sequences of Two Acetylene-Fermenting Pelobacter acetylenicus Strains.</title>
        <authorList>
            <person name="Sutton J.M."/>
            <person name="Baesman S.M."/>
            <person name="Fierst J.L."/>
            <person name="Poret-Peterson A.T."/>
            <person name="Oremland R.S."/>
            <person name="Dunlap D.S."/>
            <person name="Akob D.M."/>
        </authorList>
    </citation>
    <scope>NUCLEOTIDE SEQUENCE [LARGE SCALE GENOMIC DNA]</scope>
    <source>
        <strain evidence="10 11">DSM 3247</strain>
    </source>
</reference>